<keyword evidence="4" id="KW-1185">Reference proteome</keyword>
<dbReference type="Proteomes" id="UP000494245">
    <property type="component" value="Unassembled WGS sequence"/>
</dbReference>
<evidence type="ECO:0000256" key="1">
    <source>
        <dbReference type="ARBA" id="ARBA00011643"/>
    </source>
</evidence>
<dbReference type="EMBL" id="BLTE01000014">
    <property type="protein sequence ID" value="GFK95053.1"/>
    <property type="molecule type" value="Genomic_DNA"/>
</dbReference>
<sequence>MPGLYIGSTAPYSGKNTLCLGLGLTLRREGHSVGYFKPVGAQAAKIGDAWGDLDARAVCQALGLDTAPELATPVLVTQDFMHKAFSQAPCQDRTKTIAAAYKKVSSGKDVTLVGGSGGFLTSGLYACLDGPTVAQALDLPVLIVDRCAFELNYDILLSIKERLGDRMIGCVLSDVPGHYMEEVSSVLAPFLARRGVKVLGVIPHDRLLNSVTVESLAQRLGATIISGAAKAQDSAESFIIGAMQVENFLTHFRKHPKAAVILGGDRSDLQLVAIEGRPACLILTGNLYPNDIILARAEHAEVPIMVVRDDTYSVAKRMESLIARHKLRDPGKYQQASQLVAAHVDVAAVKKGLGL</sequence>
<reference evidence="3 4" key="1">
    <citation type="submission" date="2020-04" db="EMBL/GenBank/DDBJ databases">
        <authorList>
            <consortium name="Desulfovibrio sp. FSS-1 genome sequencing consortium"/>
            <person name="Shimoshige H."/>
            <person name="Kobayashi H."/>
            <person name="Maekawa T."/>
        </authorList>
    </citation>
    <scope>NUCLEOTIDE SEQUENCE [LARGE SCALE GENOMIC DNA]</scope>
    <source>
        <strain evidence="3 4">SIID29052-01</strain>
    </source>
</reference>
<dbReference type="InterPro" id="IPR028979">
    <property type="entry name" value="Ser_kin/Pase_Hpr-like_N_sf"/>
</dbReference>
<dbReference type="InterPro" id="IPR027417">
    <property type="entry name" value="P-loop_NTPase"/>
</dbReference>
<comment type="subunit">
    <text evidence="1">Homohexamer.</text>
</comment>
<dbReference type="PANTHER" id="PTHR43356">
    <property type="entry name" value="PHOSPHATE ACETYLTRANSFERASE"/>
    <property type="match status" value="1"/>
</dbReference>
<dbReference type="InterPro" id="IPR050500">
    <property type="entry name" value="Phos_Acetyltrans/Butyryltrans"/>
</dbReference>
<evidence type="ECO:0000259" key="2">
    <source>
        <dbReference type="Pfam" id="PF07085"/>
    </source>
</evidence>
<feature type="domain" description="DRTGG" evidence="2">
    <location>
        <begin position="216"/>
        <end position="320"/>
    </location>
</feature>
<protein>
    <submittedName>
        <fullName evidence="3">Phosphate acetyltransferase</fullName>
        <ecNumber evidence="3">2.3.1.8</ecNumber>
    </submittedName>
</protein>
<dbReference type="Gene3D" id="3.40.50.300">
    <property type="entry name" value="P-loop containing nucleotide triphosphate hydrolases"/>
    <property type="match status" value="1"/>
</dbReference>
<name>A0A6V8LRE0_9BACT</name>
<dbReference type="SUPFAM" id="SSF75138">
    <property type="entry name" value="HprK N-terminal domain-like"/>
    <property type="match status" value="1"/>
</dbReference>
<dbReference type="SUPFAM" id="SSF52540">
    <property type="entry name" value="P-loop containing nucleoside triphosphate hydrolases"/>
    <property type="match status" value="1"/>
</dbReference>
<dbReference type="PANTHER" id="PTHR43356:SF2">
    <property type="entry name" value="PHOSPHATE ACETYLTRANSFERASE"/>
    <property type="match status" value="1"/>
</dbReference>
<dbReference type="Pfam" id="PF13500">
    <property type="entry name" value="AAA_26"/>
    <property type="match status" value="1"/>
</dbReference>
<dbReference type="EC" id="2.3.1.8" evidence="3"/>
<comment type="caution">
    <text evidence="3">The sequence shown here is derived from an EMBL/GenBank/DDBJ whole genome shotgun (WGS) entry which is preliminary data.</text>
</comment>
<evidence type="ECO:0000313" key="3">
    <source>
        <dbReference type="EMBL" id="GFK95053.1"/>
    </source>
</evidence>
<dbReference type="GO" id="GO:0008959">
    <property type="term" value="F:phosphate acetyltransferase activity"/>
    <property type="evidence" value="ECO:0007669"/>
    <property type="project" value="UniProtKB-EC"/>
</dbReference>
<keyword evidence="3" id="KW-0808">Transferase</keyword>
<proteinExistence type="predicted"/>
<reference evidence="3 4" key="2">
    <citation type="submission" date="2020-05" db="EMBL/GenBank/DDBJ databases">
        <title>Draft genome sequence of Desulfovibrio sp. strainFSS-1.</title>
        <authorList>
            <person name="Shimoshige H."/>
            <person name="Kobayashi H."/>
            <person name="Maekawa T."/>
        </authorList>
    </citation>
    <scope>NUCLEOTIDE SEQUENCE [LARGE SCALE GENOMIC DNA]</scope>
    <source>
        <strain evidence="3 4">SIID29052-01</strain>
    </source>
</reference>
<accession>A0A6V8LRE0</accession>
<dbReference type="InterPro" id="IPR010766">
    <property type="entry name" value="DRTGG"/>
</dbReference>
<dbReference type="Pfam" id="PF07085">
    <property type="entry name" value="DRTGG"/>
    <property type="match status" value="1"/>
</dbReference>
<dbReference type="RefSeq" id="WP_173085737.1">
    <property type="nucleotide sequence ID" value="NZ_BLTE01000014.1"/>
</dbReference>
<dbReference type="AlphaFoldDB" id="A0A6V8LRE0"/>
<evidence type="ECO:0000313" key="4">
    <source>
        <dbReference type="Proteomes" id="UP000494245"/>
    </source>
</evidence>
<gene>
    <name evidence="3" type="primary">pta_3</name>
    <name evidence="3" type="ORF">NNJEOMEG_02906</name>
</gene>
<dbReference type="Gene3D" id="3.40.1390.20">
    <property type="entry name" value="HprK N-terminal domain-like"/>
    <property type="match status" value="1"/>
</dbReference>
<keyword evidence="3" id="KW-0012">Acyltransferase</keyword>
<organism evidence="3 4">
    <name type="scientific">Fundidesulfovibrio magnetotacticus</name>
    <dbReference type="NCBI Taxonomy" id="2730080"/>
    <lineage>
        <taxon>Bacteria</taxon>
        <taxon>Pseudomonadati</taxon>
        <taxon>Thermodesulfobacteriota</taxon>
        <taxon>Desulfovibrionia</taxon>
        <taxon>Desulfovibrionales</taxon>
        <taxon>Desulfovibrionaceae</taxon>
        <taxon>Fundidesulfovibrio</taxon>
    </lineage>
</organism>